<accession>F5Y557</accession>
<dbReference type="GO" id="GO:0005829">
    <property type="term" value="C:cytosol"/>
    <property type="evidence" value="ECO:0007669"/>
    <property type="project" value="TreeGrafter"/>
</dbReference>
<protein>
    <submittedName>
        <fullName evidence="2">Candidate membrane protein</fullName>
    </submittedName>
</protein>
<feature type="transmembrane region" description="Helical" evidence="1">
    <location>
        <begin position="285"/>
        <end position="305"/>
    </location>
</feature>
<dbReference type="PANTHER" id="PTHR10728:SF40">
    <property type="entry name" value="PATATIN FAMILY PROTEIN"/>
    <property type="match status" value="1"/>
</dbReference>
<dbReference type="PATRIC" id="fig|365046.3.peg.2862"/>
<name>F5Y557_RAMTT</name>
<reference evidence="2 3" key="2">
    <citation type="journal article" date="2011" name="PLoS ONE">
        <title>The Cyst-Dividing Bacterium Ramlibacter tataouinensis TTB310 Genome Reveals a Well-Stocked Toolbox for Adaptation to a Desert Environment.</title>
        <authorList>
            <person name="De Luca G."/>
            <person name="Barakat M."/>
            <person name="Ortet P."/>
            <person name="Fochesato S."/>
            <person name="Jourlin-Castelli C."/>
            <person name="Ansaldi M."/>
            <person name="Py B."/>
            <person name="Fichant G."/>
            <person name="Coutinho P.M."/>
            <person name="Voulhoux R."/>
            <person name="Bastien O."/>
            <person name="Marechal E."/>
            <person name="Henrissat B."/>
            <person name="Quentin Y."/>
            <person name="Noirot P."/>
            <person name="Filloux A."/>
            <person name="Mejean V."/>
            <person name="Dubow M.S."/>
            <person name="Barras F."/>
            <person name="Barbe V."/>
            <person name="Weissenbach J."/>
            <person name="Mihalcescu I."/>
            <person name="Vermeglio A."/>
            <person name="Achouak W."/>
            <person name="Heulin T."/>
        </authorList>
    </citation>
    <scope>NUCLEOTIDE SEQUENCE [LARGE SCALE GENOMIC DNA]</scope>
    <source>
        <strain evidence="3">ATCC BAA-407 / DSM 14655 / LMG 21543 / TTB310</strain>
    </source>
</reference>
<dbReference type="GO" id="GO:0004623">
    <property type="term" value="F:phospholipase A2 activity"/>
    <property type="evidence" value="ECO:0007669"/>
    <property type="project" value="TreeGrafter"/>
</dbReference>
<dbReference type="SUPFAM" id="SSF52151">
    <property type="entry name" value="FabD/lysophospholipase-like"/>
    <property type="match status" value="1"/>
</dbReference>
<feature type="transmembrane region" description="Helical" evidence="1">
    <location>
        <begin position="432"/>
        <end position="455"/>
    </location>
</feature>
<dbReference type="Proteomes" id="UP000008385">
    <property type="component" value="Chromosome"/>
</dbReference>
<dbReference type="Gene3D" id="3.40.1090.10">
    <property type="entry name" value="Cytosolic phospholipase A2 catalytic domain"/>
    <property type="match status" value="1"/>
</dbReference>
<feature type="transmembrane region" description="Helical" evidence="1">
    <location>
        <begin position="470"/>
        <end position="490"/>
    </location>
</feature>
<keyword evidence="1" id="KW-0472">Membrane</keyword>
<dbReference type="EMBL" id="CP000245">
    <property type="protein sequence ID" value="AEG93897.1"/>
    <property type="molecule type" value="Genomic_DNA"/>
</dbReference>
<keyword evidence="1" id="KW-1133">Transmembrane helix</keyword>
<dbReference type="GO" id="GO:0046475">
    <property type="term" value="P:glycerophospholipid catabolic process"/>
    <property type="evidence" value="ECO:0007669"/>
    <property type="project" value="TreeGrafter"/>
</dbReference>
<evidence type="ECO:0000313" key="2">
    <source>
        <dbReference type="EMBL" id="AEG93897.1"/>
    </source>
</evidence>
<proteinExistence type="predicted"/>
<feature type="transmembrane region" description="Helical" evidence="1">
    <location>
        <begin position="211"/>
        <end position="233"/>
    </location>
</feature>
<dbReference type="HOGENOM" id="CLU_009252_0_0_4"/>
<feature type="transmembrane region" description="Helical" evidence="1">
    <location>
        <begin position="137"/>
        <end position="163"/>
    </location>
</feature>
<keyword evidence="1" id="KW-0812">Transmembrane</keyword>
<reference evidence="3" key="1">
    <citation type="submission" date="2006-01" db="EMBL/GenBank/DDBJ databases">
        <title>Genome of the cyst-dividing bacterium Ramlibacter tataouinensis.</title>
        <authorList>
            <person name="Barakat M."/>
            <person name="Ortet P."/>
            <person name="De Luca G."/>
            <person name="Jourlin-Castelli C."/>
            <person name="Ansaldi M."/>
            <person name="Py B."/>
            <person name="Fichant G."/>
            <person name="Coutinho P."/>
            <person name="Voulhoux R."/>
            <person name="Bastien O."/>
            <person name="Roy S."/>
            <person name="Marechal E."/>
            <person name="Henrissat B."/>
            <person name="Quentin Y."/>
            <person name="Noirot P."/>
            <person name="Filloux A."/>
            <person name="Mejean V."/>
            <person name="DuBow M."/>
            <person name="Barras F."/>
            <person name="Heulin T."/>
        </authorList>
    </citation>
    <scope>NUCLEOTIDE SEQUENCE [LARGE SCALE GENOMIC DNA]</scope>
    <source>
        <strain evidence="3">ATCC BAA-407 / DSM 14655 / LMG 21543 / TTB310</strain>
    </source>
</reference>
<feature type="transmembrane region" description="Helical" evidence="1">
    <location>
        <begin position="356"/>
        <end position="378"/>
    </location>
</feature>
<sequence length="898" mass="97531">MGTHAKSDRKIDLALSGGGIRSATVSLGVLQALAAHEWLGRIGTLSTVSGGGYIGTFLCRLAARVREHTPDAETAWTHTGRILLTPTSQDVSLAPGGVSPSATLVLHPLQWLRENSRYLTPSGSSDMRQGAAYYLRGLLALHFDLALVALMLGLAVVLGGFLADALFWLTEEPAVTARAALAQALGLPVPPCAAHGGAPAACGATWVASGWWLAALAVLALACAVGLAYWLTVRRLHDREDNPAAAAQEWTQSLMVLVSLAVFVALFAVWLAYAASRGRAWWPPAMLGGIAVAGVLIWALSLAAARLKTRRKQVRQAAPGIAEDTAGSQQQRKADTTWLTITQAQVDRQRRWLTVWLSRCLVALVVLAVVAALDTLAMSLVQHHARQGDWWPWTVPAAAYGTLLAAAWRWLTQAESQQQGASRWRNWTDAAVLLLALAVAATLALAYLVMAYALVVDDARALARPFQGDWALGVLLLAGLVLAAACMHFAPGFLNLSSFHNLYAARLKRAYLGAANPERLSELRRPVDAARLQSSRAAFVNEVRAGDEPSDIDKYIEDNDRTLGIEHVINVTVNQRLSTTSPTLARDRQGVAMCLARDGVFVEAALRGGPGHPGPRFTHAQMKASPLTLAQWVAISGAAFSVGVGKETRPGYALLAFLANVRTAYWWPAPRADGPAGPGGLWCLLLEEMRCRFLGTQGRYWYLSDGGHFDNTAAYELVRRRSTHVLASDNGADPHYRFDDLTHLLRRIRIDFGAEGVIRSREELVGFGFKAEGFGTPEDFRRAQQKGESQPWALWVEIYHDRESGRPRDTASEPPDGIIVWVKPARVADWPADVGHYAQTHARFPQETTADQFFDEAQWESYRRLGELLAGRVLAADVFRHMDARLQPPAGPSATVPG</sequence>
<dbReference type="KEGG" id="rta:Rta_27940"/>
<dbReference type="InterPro" id="IPR016035">
    <property type="entry name" value="Acyl_Trfase/lysoPLipase"/>
</dbReference>
<dbReference type="PANTHER" id="PTHR10728">
    <property type="entry name" value="CYTOSOLIC PHOSPHOLIPASE A2"/>
    <property type="match status" value="1"/>
</dbReference>
<evidence type="ECO:0000313" key="3">
    <source>
        <dbReference type="Proteomes" id="UP000008385"/>
    </source>
</evidence>
<organism evidence="2 3">
    <name type="scientific">Ramlibacter tataouinensis (strain ATCC BAA-407 / DSM 14655 / LMG 21543 / TTB310)</name>
    <dbReference type="NCBI Taxonomy" id="365046"/>
    <lineage>
        <taxon>Bacteria</taxon>
        <taxon>Pseudomonadati</taxon>
        <taxon>Pseudomonadota</taxon>
        <taxon>Betaproteobacteria</taxon>
        <taxon>Burkholderiales</taxon>
        <taxon>Comamonadaceae</taxon>
        <taxon>Ramlibacter</taxon>
    </lineage>
</organism>
<feature type="transmembrane region" description="Helical" evidence="1">
    <location>
        <begin position="390"/>
        <end position="411"/>
    </location>
</feature>
<gene>
    <name evidence="2" type="ordered locus">Rta_27940</name>
</gene>
<feature type="transmembrane region" description="Helical" evidence="1">
    <location>
        <begin position="254"/>
        <end position="273"/>
    </location>
</feature>
<keyword evidence="3" id="KW-1185">Reference proteome</keyword>
<dbReference type="RefSeq" id="WP_013902128.1">
    <property type="nucleotide sequence ID" value="NC_015677.1"/>
</dbReference>
<evidence type="ECO:0000256" key="1">
    <source>
        <dbReference type="SAM" id="Phobius"/>
    </source>
</evidence>
<dbReference type="eggNOG" id="COG1752">
    <property type="taxonomic scope" value="Bacteria"/>
</dbReference>
<dbReference type="OrthoDB" id="100544at2"/>
<dbReference type="AlphaFoldDB" id="F5Y557"/>